<sequence length="437" mass="49033">MADETSRKPFRVIIAGGSIAGLTLANALERANIDYVLLEKREVAPNIGQSLLVLPCTSLVLEQLGIADLLKQIAIPIHTREHYDGNGKLFCSSDELWQLYKKSQRPMRFVDRYRFLFSLIDGIKDKTKVHSHEGVVSFTETEDGVTVRTDQGNIYEGSILVGADGVHSEVRKQIAALTENPKRHKILTNGFVTRYACLTAVSNNWFIDEPERRFLDDGIITNSYHDKEKVGALSAVGTAGQLIWTCYIPVEHTEYPSPRYTQDDVEATIKKFGHVRPHPNYSLSDIYKNKIGATLIAMEENVLPTDWHSGQRVVLIGDSVHKATANLGMGGNLCIDDVCRLVNGLDPLLKQNPTPSTQELVKVFDEYQREAKPRALFVNRASAFFCGFETQTAWYATIFKWIFPWIPSSIKMKVFSDFDAAAPSIKYLTIPEAKYEG</sequence>
<dbReference type="PANTHER" id="PTHR47356">
    <property type="entry name" value="FAD-DEPENDENT MONOOXYGENASE ASQG-RELATED"/>
    <property type="match status" value="1"/>
</dbReference>
<dbReference type="STRING" id="1230097.A0A423XBM7"/>
<gene>
    <name evidence="7" type="ORF">VPNG_05532</name>
</gene>
<reference evidence="7 8" key="1">
    <citation type="submission" date="2015-09" db="EMBL/GenBank/DDBJ databases">
        <title>Host preference determinants of Valsa canker pathogens revealed by comparative genomics.</title>
        <authorList>
            <person name="Yin Z."/>
            <person name="Huang L."/>
        </authorList>
    </citation>
    <scope>NUCLEOTIDE SEQUENCE [LARGE SCALE GENOMIC DNA]</scope>
    <source>
        <strain evidence="7 8">SXYLt</strain>
    </source>
</reference>
<keyword evidence="3" id="KW-0285">Flavoprotein</keyword>
<dbReference type="GO" id="GO:0004497">
    <property type="term" value="F:monooxygenase activity"/>
    <property type="evidence" value="ECO:0007669"/>
    <property type="project" value="InterPro"/>
</dbReference>
<dbReference type="InParanoid" id="A0A423XBM7"/>
<dbReference type="EMBL" id="LKEB01000020">
    <property type="protein sequence ID" value="ROW13326.1"/>
    <property type="molecule type" value="Genomic_DNA"/>
</dbReference>
<dbReference type="Proteomes" id="UP000285146">
    <property type="component" value="Unassembled WGS sequence"/>
</dbReference>
<evidence type="ECO:0000256" key="2">
    <source>
        <dbReference type="ARBA" id="ARBA00007992"/>
    </source>
</evidence>
<evidence type="ECO:0000313" key="7">
    <source>
        <dbReference type="EMBL" id="ROW13326.1"/>
    </source>
</evidence>
<accession>A0A423XBM7</accession>
<dbReference type="InterPro" id="IPR050562">
    <property type="entry name" value="FAD_mOase_fung"/>
</dbReference>
<proteinExistence type="inferred from homology"/>
<dbReference type="Pfam" id="PF01494">
    <property type="entry name" value="FAD_binding_3"/>
    <property type="match status" value="1"/>
</dbReference>
<comment type="caution">
    <text evidence="7">The sequence shown here is derived from an EMBL/GenBank/DDBJ whole genome shotgun (WGS) entry which is preliminary data.</text>
</comment>
<dbReference type="PANTHER" id="PTHR47356:SF2">
    <property type="entry name" value="FAD-BINDING DOMAIN-CONTAINING PROTEIN-RELATED"/>
    <property type="match status" value="1"/>
</dbReference>
<feature type="domain" description="FAD-binding" evidence="6">
    <location>
        <begin position="11"/>
        <end position="375"/>
    </location>
</feature>
<evidence type="ECO:0000256" key="4">
    <source>
        <dbReference type="ARBA" id="ARBA00022827"/>
    </source>
</evidence>
<dbReference type="InterPro" id="IPR036188">
    <property type="entry name" value="FAD/NAD-bd_sf"/>
</dbReference>
<evidence type="ECO:0000256" key="3">
    <source>
        <dbReference type="ARBA" id="ARBA00022630"/>
    </source>
</evidence>
<dbReference type="SUPFAM" id="SSF51905">
    <property type="entry name" value="FAD/NAD(P)-binding domain"/>
    <property type="match status" value="1"/>
</dbReference>
<dbReference type="GO" id="GO:0071949">
    <property type="term" value="F:FAD binding"/>
    <property type="evidence" value="ECO:0007669"/>
    <property type="project" value="InterPro"/>
</dbReference>
<keyword evidence="5" id="KW-0560">Oxidoreductase</keyword>
<keyword evidence="8" id="KW-1185">Reference proteome</keyword>
<evidence type="ECO:0000259" key="6">
    <source>
        <dbReference type="Pfam" id="PF01494"/>
    </source>
</evidence>
<evidence type="ECO:0000313" key="8">
    <source>
        <dbReference type="Proteomes" id="UP000285146"/>
    </source>
</evidence>
<comment type="cofactor">
    <cofactor evidence="1">
        <name>FAD</name>
        <dbReference type="ChEBI" id="CHEBI:57692"/>
    </cofactor>
</comment>
<organism evidence="7 8">
    <name type="scientific">Cytospora leucostoma</name>
    <dbReference type="NCBI Taxonomy" id="1230097"/>
    <lineage>
        <taxon>Eukaryota</taxon>
        <taxon>Fungi</taxon>
        <taxon>Dikarya</taxon>
        <taxon>Ascomycota</taxon>
        <taxon>Pezizomycotina</taxon>
        <taxon>Sordariomycetes</taxon>
        <taxon>Sordariomycetidae</taxon>
        <taxon>Diaporthales</taxon>
        <taxon>Cytosporaceae</taxon>
        <taxon>Cytospora</taxon>
    </lineage>
</organism>
<dbReference type="PRINTS" id="PR00420">
    <property type="entry name" value="RNGMNOXGNASE"/>
</dbReference>
<dbReference type="OrthoDB" id="2431938at2759"/>
<evidence type="ECO:0000256" key="1">
    <source>
        <dbReference type="ARBA" id="ARBA00001974"/>
    </source>
</evidence>
<comment type="similarity">
    <text evidence="2">Belongs to the paxM FAD-dependent monooxygenase family.</text>
</comment>
<keyword evidence="4" id="KW-0274">FAD</keyword>
<dbReference type="InterPro" id="IPR002938">
    <property type="entry name" value="FAD-bd"/>
</dbReference>
<dbReference type="AlphaFoldDB" id="A0A423XBM7"/>
<protein>
    <recommendedName>
        <fullName evidence="6">FAD-binding domain-containing protein</fullName>
    </recommendedName>
</protein>
<dbReference type="Gene3D" id="3.50.50.60">
    <property type="entry name" value="FAD/NAD(P)-binding domain"/>
    <property type="match status" value="1"/>
</dbReference>
<evidence type="ECO:0000256" key="5">
    <source>
        <dbReference type="ARBA" id="ARBA00023002"/>
    </source>
</evidence>
<name>A0A423XBM7_9PEZI</name>